<evidence type="ECO:0000259" key="1">
    <source>
        <dbReference type="PROSITE" id="PS50943"/>
    </source>
</evidence>
<dbReference type="InterPro" id="IPR010982">
    <property type="entry name" value="Lambda_DNA-bd_dom_sf"/>
</dbReference>
<dbReference type="SMART" id="SM00530">
    <property type="entry name" value="HTH_XRE"/>
    <property type="match status" value="1"/>
</dbReference>
<dbReference type="SUPFAM" id="SSF47413">
    <property type="entry name" value="lambda repressor-like DNA-binding domains"/>
    <property type="match status" value="1"/>
</dbReference>
<dbReference type="Proteomes" id="UP001500483">
    <property type="component" value="Unassembled WGS sequence"/>
</dbReference>
<dbReference type="Pfam" id="PF13560">
    <property type="entry name" value="HTH_31"/>
    <property type="match status" value="1"/>
</dbReference>
<dbReference type="Pfam" id="PF17765">
    <property type="entry name" value="MLTR_LBD"/>
    <property type="match status" value="1"/>
</dbReference>
<feature type="domain" description="HTH cro/C1-type" evidence="1">
    <location>
        <begin position="29"/>
        <end position="81"/>
    </location>
</feature>
<protein>
    <submittedName>
        <fullName evidence="2">Helix-turn-helix transcriptional regulator</fullName>
    </submittedName>
</protein>
<dbReference type="PANTHER" id="PTHR35010:SF2">
    <property type="entry name" value="BLL4672 PROTEIN"/>
    <property type="match status" value="1"/>
</dbReference>
<gene>
    <name evidence="2" type="ORF">GCM10020366_25380</name>
</gene>
<accession>A0ABP6RUN5</accession>
<evidence type="ECO:0000313" key="2">
    <source>
        <dbReference type="EMBL" id="GAA3357415.1"/>
    </source>
</evidence>
<dbReference type="Gene3D" id="3.30.450.180">
    <property type="match status" value="1"/>
</dbReference>
<name>A0ABP6RUN5_9PSEU</name>
<dbReference type="Gene3D" id="1.10.260.40">
    <property type="entry name" value="lambda repressor-like DNA-binding domains"/>
    <property type="match status" value="1"/>
</dbReference>
<dbReference type="PROSITE" id="PS50943">
    <property type="entry name" value="HTH_CROC1"/>
    <property type="match status" value="1"/>
</dbReference>
<comment type="caution">
    <text evidence="2">The sequence shown here is derived from an EMBL/GenBank/DDBJ whole genome shotgun (WGS) entry which is preliminary data.</text>
</comment>
<dbReference type="EMBL" id="BAAAYK010000038">
    <property type="protein sequence ID" value="GAA3357415.1"/>
    <property type="molecule type" value="Genomic_DNA"/>
</dbReference>
<dbReference type="RefSeq" id="WP_258348757.1">
    <property type="nucleotide sequence ID" value="NZ_BAAAYK010000038.1"/>
</dbReference>
<keyword evidence="3" id="KW-1185">Reference proteome</keyword>
<dbReference type="PANTHER" id="PTHR35010">
    <property type="entry name" value="BLL4672 PROTEIN-RELATED"/>
    <property type="match status" value="1"/>
</dbReference>
<dbReference type="InterPro" id="IPR041413">
    <property type="entry name" value="MLTR_LBD"/>
</dbReference>
<sequence>MGNALGDFLRARRELVTPAEVGLAPGTGLRRVPGLRREEVATLAGISVEYYLRLEQGRDRSPSPQVIEAIAGVLQLDAEGVEHLTALASPRPRRRARREPQVPRGLELLLRTLNVPALVCTKYGEVLAVNALSRELLPSAAPGTNRLRALFTEPEAQHRVPDWEEHAADAVAHLRAQSGADVEDERLHALIGELSMKSERFRTLWARHDVRRAHGSRFRVRHAKLGEVELLAEKFTVPGDGGLEALLLHAEPGTASATALARLRDLVDLRTDPE</sequence>
<reference evidence="3" key="1">
    <citation type="journal article" date="2019" name="Int. J. Syst. Evol. Microbiol.">
        <title>The Global Catalogue of Microorganisms (GCM) 10K type strain sequencing project: providing services to taxonomists for standard genome sequencing and annotation.</title>
        <authorList>
            <consortium name="The Broad Institute Genomics Platform"/>
            <consortium name="The Broad Institute Genome Sequencing Center for Infectious Disease"/>
            <person name="Wu L."/>
            <person name="Ma J."/>
        </authorList>
    </citation>
    <scope>NUCLEOTIDE SEQUENCE [LARGE SCALE GENOMIC DNA]</scope>
    <source>
        <strain evidence="3">JCM 9687</strain>
    </source>
</reference>
<dbReference type="InterPro" id="IPR001387">
    <property type="entry name" value="Cro/C1-type_HTH"/>
</dbReference>
<dbReference type="CDD" id="cd00093">
    <property type="entry name" value="HTH_XRE"/>
    <property type="match status" value="1"/>
</dbReference>
<evidence type="ECO:0000313" key="3">
    <source>
        <dbReference type="Proteomes" id="UP001500483"/>
    </source>
</evidence>
<organism evidence="2 3">
    <name type="scientific">Saccharopolyspora gregorii</name>
    <dbReference type="NCBI Taxonomy" id="33914"/>
    <lineage>
        <taxon>Bacteria</taxon>
        <taxon>Bacillati</taxon>
        <taxon>Actinomycetota</taxon>
        <taxon>Actinomycetes</taxon>
        <taxon>Pseudonocardiales</taxon>
        <taxon>Pseudonocardiaceae</taxon>
        <taxon>Saccharopolyspora</taxon>
    </lineage>
</organism>
<proteinExistence type="predicted"/>